<dbReference type="Pfam" id="PF00638">
    <property type="entry name" value="Ran_BP1"/>
    <property type="match status" value="1"/>
</dbReference>
<protein>
    <recommendedName>
        <fullName evidence="6">Tubulin gamma chain</fullName>
    </recommendedName>
    <alternativeName>
        <fullName evidence="15">Gamma-tubulin</fullName>
    </alternativeName>
</protein>
<dbReference type="PRINTS" id="PR01161">
    <property type="entry name" value="TUBULIN"/>
</dbReference>
<feature type="region of interest" description="Disordered" evidence="17">
    <location>
        <begin position="39"/>
        <end position="102"/>
    </location>
</feature>
<dbReference type="SUPFAM" id="SSF55307">
    <property type="entry name" value="Tubulin C-terminal domain-like"/>
    <property type="match status" value="1"/>
</dbReference>
<evidence type="ECO:0000259" key="18">
    <source>
        <dbReference type="PROSITE" id="PS50196"/>
    </source>
</evidence>
<gene>
    <name evidence="19" type="ORF">FNAPI_9500</name>
</gene>
<evidence type="ECO:0000256" key="6">
    <source>
        <dbReference type="ARBA" id="ARBA00018848"/>
    </source>
</evidence>
<feature type="region of interest" description="Disordered" evidence="17">
    <location>
        <begin position="1687"/>
        <end position="1709"/>
    </location>
</feature>
<dbReference type="GO" id="GO:0031122">
    <property type="term" value="P:cytoplasmic microtubule organization"/>
    <property type="evidence" value="ECO:0007669"/>
    <property type="project" value="InterPro"/>
</dbReference>
<dbReference type="GO" id="GO:0007020">
    <property type="term" value="P:microtubule nucleation"/>
    <property type="evidence" value="ECO:0007669"/>
    <property type="project" value="InterPro"/>
</dbReference>
<keyword evidence="20" id="KW-1185">Reference proteome</keyword>
<dbReference type="PROSITE" id="PS50196">
    <property type="entry name" value="RANBD1"/>
    <property type="match status" value="1"/>
</dbReference>
<dbReference type="PANTHER" id="PTHR11588">
    <property type="entry name" value="TUBULIN"/>
    <property type="match status" value="1"/>
</dbReference>
<dbReference type="InterPro" id="IPR000217">
    <property type="entry name" value="Tubulin"/>
</dbReference>
<evidence type="ECO:0000256" key="12">
    <source>
        <dbReference type="ARBA" id="ARBA00023132"/>
    </source>
</evidence>
<dbReference type="Gene3D" id="3.40.50.1440">
    <property type="entry name" value="Tubulin/FtsZ, GTPase domain"/>
    <property type="match status" value="1"/>
</dbReference>
<comment type="subunit">
    <text evidence="5">Dimer of alpha and beta chains. A typical microtubule is a hollow water-filled tube with an outer diameter of 25 nm and an inner diameter of 15 nM. Alpha-beta heterodimers associate head-to-tail to form protofilaments running lengthwise along the microtubule wall with the beta-tubulin subunit facing the microtubule plus end conferring a structural polarity. Microtubules usually have 13 protofilaments but different protofilament numbers can be found in some organisms and specialized cells.</text>
</comment>
<evidence type="ECO:0000256" key="15">
    <source>
        <dbReference type="ARBA" id="ARBA00033229"/>
    </source>
</evidence>
<dbReference type="Proteomes" id="UP000574317">
    <property type="component" value="Unassembled WGS sequence"/>
</dbReference>
<feature type="region of interest" description="Disordered" evidence="17">
    <location>
        <begin position="258"/>
        <end position="839"/>
    </location>
</feature>
<name>A0A8H5IVI6_9HYPO</name>
<keyword evidence="10" id="KW-0547">Nucleotide-binding</keyword>
<comment type="caution">
    <text evidence="19">The sequence shown here is derived from an EMBL/GenBank/DDBJ whole genome shotgun (WGS) entry which is preliminary data.</text>
</comment>
<dbReference type="InterPro" id="IPR017975">
    <property type="entry name" value="Tubulin_CS"/>
</dbReference>
<feature type="compositionally biased region" description="Polar residues" evidence="17">
    <location>
        <begin position="947"/>
        <end position="974"/>
    </location>
</feature>
<dbReference type="InterPro" id="IPR025574">
    <property type="entry name" value="Nucleoporin_FG_rpt"/>
</dbReference>
<evidence type="ECO:0000313" key="19">
    <source>
        <dbReference type="EMBL" id="KAF5544140.1"/>
    </source>
</evidence>
<evidence type="ECO:0000256" key="2">
    <source>
        <dbReference type="ARBA" id="ARBA00004317"/>
    </source>
</evidence>
<dbReference type="InterPro" id="IPR008280">
    <property type="entry name" value="Tub_FtsZ_C"/>
</dbReference>
<keyword evidence="12" id="KW-0906">Nuclear pore complex</keyword>
<dbReference type="SUPFAM" id="SSF50729">
    <property type="entry name" value="PH domain-like"/>
    <property type="match status" value="1"/>
</dbReference>
<evidence type="ECO:0000256" key="16">
    <source>
        <dbReference type="ARBA" id="ARBA00034296"/>
    </source>
</evidence>
<dbReference type="SMART" id="SM00865">
    <property type="entry name" value="Tubulin_C"/>
    <property type="match status" value="1"/>
</dbReference>
<feature type="compositionally biased region" description="Polar residues" evidence="17">
    <location>
        <begin position="692"/>
        <end position="751"/>
    </location>
</feature>
<dbReference type="Pfam" id="PF00091">
    <property type="entry name" value="Tubulin"/>
    <property type="match status" value="1"/>
</dbReference>
<feature type="compositionally biased region" description="Polar residues" evidence="17">
    <location>
        <begin position="79"/>
        <end position="101"/>
    </location>
</feature>
<feature type="compositionally biased region" description="Polar residues" evidence="17">
    <location>
        <begin position="557"/>
        <end position="589"/>
    </location>
</feature>
<dbReference type="Gene3D" id="1.10.287.600">
    <property type="entry name" value="Helix hairpin bin"/>
    <property type="match status" value="1"/>
</dbReference>
<feature type="compositionally biased region" description="Polar residues" evidence="17">
    <location>
        <begin position="992"/>
        <end position="1012"/>
    </location>
</feature>
<evidence type="ECO:0000256" key="8">
    <source>
        <dbReference type="ARBA" id="ARBA00022701"/>
    </source>
</evidence>
<evidence type="ECO:0000256" key="7">
    <source>
        <dbReference type="ARBA" id="ARBA00022490"/>
    </source>
</evidence>
<dbReference type="SMART" id="SM00160">
    <property type="entry name" value="RanBD"/>
    <property type="match status" value="1"/>
</dbReference>
<evidence type="ECO:0000256" key="11">
    <source>
        <dbReference type="ARBA" id="ARBA00022842"/>
    </source>
</evidence>
<dbReference type="InterPro" id="IPR023123">
    <property type="entry name" value="Tubulin_C"/>
</dbReference>
<comment type="cofactor">
    <cofactor evidence="1">
        <name>Mg(2+)</name>
        <dbReference type="ChEBI" id="CHEBI:18420"/>
    </cofactor>
</comment>
<feature type="compositionally biased region" description="Low complexity" evidence="17">
    <location>
        <begin position="63"/>
        <end position="76"/>
    </location>
</feature>
<dbReference type="GO" id="GO:0005643">
    <property type="term" value="C:nuclear pore"/>
    <property type="evidence" value="ECO:0007669"/>
    <property type="project" value="UniProtKB-SubCell"/>
</dbReference>
<dbReference type="Gene3D" id="2.30.29.30">
    <property type="entry name" value="Pleckstrin-homology domain (PH domain)/Phosphotyrosine-binding domain (PTB)"/>
    <property type="match status" value="1"/>
</dbReference>
<keyword evidence="12" id="KW-0539">Nucleus</keyword>
<dbReference type="FunFam" id="3.30.1330.20:FF:000003">
    <property type="entry name" value="Tubulin gamma chain"/>
    <property type="match status" value="1"/>
</dbReference>
<dbReference type="GO" id="GO:0000278">
    <property type="term" value="P:mitotic cell cycle"/>
    <property type="evidence" value="ECO:0007669"/>
    <property type="project" value="UniProtKB-ARBA"/>
</dbReference>
<dbReference type="FunFam" id="3.40.50.1440:FF:000012">
    <property type="entry name" value="Tubulin gamma chain"/>
    <property type="match status" value="1"/>
</dbReference>
<keyword evidence="9" id="KW-0479">Metal-binding</keyword>
<proteinExistence type="inferred from homology"/>
<dbReference type="InterPro" id="IPR037103">
    <property type="entry name" value="Tubulin/FtsZ-like_C"/>
</dbReference>
<keyword evidence="12" id="KW-0811">Translocation</keyword>
<keyword evidence="12" id="KW-0653">Protein transport</keyword>
<feature type="compositionally biased region" description="Low complexity" evidence="17">
    <location>
        <begin position="867"/>
        <end position="891"/>
    </location>
</feature>
<dbReference type="CDD" id="cd02188">
    <property type="entry name" value="gamma_tubulin"/>
    <property type="match status" value="1"/>
</dbReference>
<evidence type="ECO:0000256" key="13">
    <source>
        <dbReference type="ARBA" id="ARBA00023134"/>
    </source>
</evidence>
<dbReference type="InterPro" id="IPR018316">
    <property type="entry name" value="Tubulin/FtsZ_2-layer-sand-dom"/>
</dbReference>
<reference evidence="19 20" key="1">
    <citation type="submission" date="2020-05" db="EMBL/GenBank/DDBJ databases">
        <title>Identification and distribution of gene clusters putatively required for synthesis of sphingolipid metabolism inhibitors in phylogenetically diverse species of the filamentous fungus Fusarium.</title>
        <authorList>
            <person name="Kim H.-S."/>
            <person name="Busman M."/>
            <person name="Brown D.W."/>
            <person name="Divon H."/>
            <person name="Uhlig S."/>
            <person name="Proctor R.H."/>
        </authorList>
    </citation>
    <scope>NUCLEOTIDE SEQUENCE [LARGE SCALE GENOMIC DNA]</scope>
    <source>
        <strain evidence="19 20">NRRL 25196</strain>
    </source>
</reference>
<dbReference type="GO" id="GO:0046872">
    <property type="term" value="F:metal ion binding"/>
    <property type="evidence" value="ECO:0007669"/>
    <property type="project" value="UniProtKB-KW"/>
</dbReference>
<feature type="region of interest" description="Disordered" evidence="17">
    <location>
        <begin position="910"/>
        <end position="1064"/>
    </location>
</feature>
<dbReference type="CDD" id="cd13170">
    <property type="entry name" value="RanBD_NUP50"/>
    <property type="match status" value="1"/>
</dbReference>
<dbReference type="GO" id="GO:0000930">
    <property type="term" value="C:gamma-tubulin complex"/>
    <property type="evidence" value="ECO:0007669"/>
    <property type="project" value="InterPro"/>
</dbReference>
<evidence type="ECO:0000256" key="1">
    <source>
        <dbReference type="ARBA" id="ARBA00001946"/>
    </source>
</evidence>
<feature type="compositionally biased region" description="Low complexity" evidence="17">
    <location>
        <begin position="910"/>
        <end position="935"/>
    </location>
</feature>
<comment type="subcellular location">
    <subcellularLocation>
        <location evidence="2">Cytoplasm</location>
        <location evidence="2">Cytoskeleton</location>
        <location evidence="2">Microtubule organizing center</location>
        <location evidence="2">Spindle pole body</location>
    </subcellularLocation>
    <subcellularLocation>
        <location evidence="3">Nucleus</location>
        <location evidence="3">Nuclear pore complex</location>
    </subcellularLocation>
</comment>
<evidence type="ECO:0000256" key="14">
    <source>
        <dbReference type="ARBA" id="ARBA00023212"/>
    </source>
</evidence>
<evidence type="ECO:0000256" key="9">
    <source>
        <dbReference type="ARBA" id="ARBA00022723"/>
    </source>
</evidence>
<dbReference type="PROSITE" id="PS00227">
    <property type="entry name" value="TUBULIN"/>
    <property type="match status" value="1"/>
</dbReference>
<sequence length="1709" mass="180402">MVTFSIPGDNELAEAGKGTPRPRPALPFAKRAYVSTPLKSSRLGVPQSAPARRLLKTRDETPSSSLNRSTISTSRNIFRASTTSDSPSITPFSPNIPQNTPKKVFAPGATPEPNRVYRESTAHATPRGMASKTTSKELFHMRIEDPDPELSGEVLTKKIPPGWNSKGSIYADQFLSHLCPPEFDEEQRRQFYCILDLRRLKYAANEIFSKKDWKLNVINFAKEFEKSRSIILLRYGLYEFQNVKPSQDVLKRWRREHGLPEPEEENAEPTPTKATATKKRKADDDITKDATANGSSSNNKRRAPGREEDDREQDAPTPAPVPTPASTLGKNKRRASVSDEADSQPSKMQKGTASAAKSLFEKIANNSTAPAASPFKPSTKPTDDGAAAKPNPFAFNKSNGGGGSLARSIFQNPKPGSAAGASSGGNIFGYLSDASSAKNSGVDADAESEADSDVEDDSQATGNSDEPSAAASGADTASQAGIGLFGQKPAPASGLAAGSSAPGTRESTPGRSLFDRVTKDNDGQPVRIGEKDETAAEKPVDQTWNPSTTPIKFAPSGSASTSQTTSLFGKATSAPTSSLFASKPPTSNLFGAAKQDKPAEKEATPVSDQADKTGGESDKENDEAPIKSLFESKASATPANFGSLFAPKPATAGEPTKPAATSLFGTKSDEKSNTPPPTTNLFGTVSKPAESSGPSMQSSTLFGAKPTNNETAKTSLFGTPNAESTTATSLFGAKPTSTATNLFGNASSSTAKPLFGAPSSGDATAPKTDAAPPADKPAAAPIFSFGAPSTGADKINGANKPLFGAPQSPTSSGAAALDGSPMKQDGPSPAKKAFDGGSTGASAAPIFSFGGASTTPAAPSFGGGSGTSTPLFGGASTTPAANNAGSSFGANSTNSGGSFGFQFGGNSASSSFNNPFSSGNDGGNAASAPSSAPGGMFSFGATVAPSGGSNPFQFGGASNATSTPAFGAGSNNNAPAFGGVSGSTGAPGFSFTGASPAQNSVPTFGSNQNGNLQPPAGGSTTGTNTPFSLGGGSSLATTPAGGTPEPSNQAEGAAGGDEEGEKHEQVNLAENLEQDEDIMHDVRAKVLKFVPASEKSDDKKPKSQSPWSVQGVGALRLLKHKETSVVRLLLRAEPRGHIAMNRAVLADMSYKADKKYVKMTTSNEKGDGLETWMIQVKTADMAKELAEALEKNKVHNKKKSHVNPYWVSDLEEQGREKGAAALEAEKLRAGKFNPPGRSRPDSDTHISILREIITIQAGQCGNSIGSQFWQQLCQEHGISQDGNLEDFATEGGDRKDVFYYQSDDTRYIPRAILIDLEPRVINGIQTGPYRNIYNPENFYVGKDGVGAANNWGDGYQSGEAVYEDIMEMIDREADGSDSLEGFMMLHSIAGGTGSGLGSFLLERLNDRFPKKIIQTYSVFPDTTNAGDVVVHPYNSILSMRRLTQNADSVVVLDNGALSHIAADRLHVQEPSFQQTNQLVATVMSASTTTLRYPGYMHNDLVSILASLIPTPRCHFLMTAYTPFTGDQVEQAKTVRKTTVLDVMRRLLQPKNRMVSTVPGKKSCYISILNVIQGEVDPTDVHKSLLRIRERRLATFIPWGPASIQVALTKRSPYIPMSHRVSGLMLANHTSIATLFKRILRQYDGMRKRNAFMEGYKKTAPFSENLNEFDEARQVVADLIGEYEAAEDADYLNPDAGEKPTSAETDRRVA</sequence>
<evidence type="ECO:0000256" key="17">
    <source>
        <dbReference type="SAM" id="MobiDB-lite"/>
    </source>
</evidence>
<evidence type="ECO:0000256" key="10">
    <source>
        <dbReference type="ARBA" id="ARBA00022741"/>
    </source>
</evidence>
<evidence type="ECO:0000256" key="5">
    <source>
        <dbReference type="ARBA" id="ARBA00011747"/>
    </source>
</evidence>
<dbReference type="GO" id="GO:0005816">
    <property type="term" value="C:spindle pole body"/>
    <property type="evidence" value="ECO:0007669"/>
    <property type="project" value="UniProtKB-SubCell"/>
</dbReference>
<comment type="function">
    <text evidence="16">Tubulin is the major constituent of microtubules, a cylinder consisting of laterally associated linear protofilaments composed of alpha- and beta-tubulin heterodimers. Microtubules grow by the addition of GTP-tubulin dimers to the microtubule end, where a stabilizing cap forms. Below the cap, tubulin dimers are in GDP-bound state, owing to GTPase activity of alpha-tubulin.</text>
</comment>
<comment type="similarity">
    <text evidence="4">Belongs to the tubulin family.</text>
</comment>
<feature type="compositionally biased region" description="Low complexity" evidence="17">
    <location>
        <begin position="762"/>
        <end position="781"/>
    </location>
</feature>
<feature type="compositionally biased region" description="Basic and acidic residues" evidence="17">
    <location>
        <begin position="513"/>
        <end position="540"/>
    </location>
</feature>
<evidence type="ECO:0000256" key="4">
    <source>
        <dbReference type="ARBA" id="ARBA00009636"/>
    </source>
</evidence>
<organism evidence="19 20">
    <name type="scientific">Fusarium napiforme</name>
    <dbReference type="NCBI Taxonomy" id="42672"/>
    <lineage>
        <taxon>Eukaryota</taxon>
        <taxon>Fungi</taxon>
        <taxon>Dikarya</taxon>
        <taxon>Ascomycota</taxon>
        <taxon>Pezizomycotina</taxon>
        <taxon>Sordariomycetes</taxon>
        <taxon>Hypocreomycetidae</taxon>
        <taxon>Hypocreales</taxon>
        <taxon>Nectriaceae</taxon>
        <taxon>Fusarium</taxon>
        <taxon>Fusarium fujikuroi species complex</taxon>
    </lineage>
</organism>
<evidence type="ECO:0000256" key="3">
    <source>
        <dbReference type="ARBA" id="ARBA00004567"/>
    </source>
</evidence>
<dbReference type="PRINTS" id="PR01164">
    <property type="entry name" value="GAMMATUBULIN"/>
</dbReference>
<dbReference type="SUPFAM" id="SSF52490">
    <property type="entry name" value="Tubulin nucleotide-binding domain-like"/>
    <property type="match status" value="1"/>
</dbReference>
<feature type="compositionally biased region" description="Polar residues" evidence="17">
    <location>
        <begin position="343"/>
        <end position="352"/>
    </location>
</feature>
<feature type="compositionally biased region" description="Basic and acidic residues" evidence="17">
    <location>
        <begin position="594"/>
        <end position="625"/>
    </location>
</feature>
<keyword evidence="12" id="KW-0509">mRNA transport</keyword>
<dbReference type="InterPro" id="IPR002454">
    <property type="entry name" value="Gamma_tubulin"/>
</dbReference>
<feature type="region of interest" description="Disordered" evidence="17">
    <location>
        <begin position="854"/>
        <end position="891"/>
    </location>
</feature>
<evidence type="ECO:0000313" key="20">
    <source>
        <dbReference type="Proteomes" id="UP000574317"/>
    </source>
</evidence>
<keyword evidence="7" id="KW-0963">Cytoplasm</keyword>
<dbReference type="Pfam" id="PF13634">
    <property type="entry name" value="Nucleoporin_FG"/>
    <property type="match status" value="4"/>
</dbReference>
<keyword evidence="13" id="KW-0342">GTP-binding</keyword>
<feature type="region of interest" description="Disordered" evidence="17">
    <location>
        <begin position="1"/>
        <end position="26"/>
    </location>
</feature>
<dbReference type="SMART" id="SM00864">
    <property type="entry name" value="Tubulin"/>
    <property type="match status" value="1"/>
</dbReference>
<keyword evidence="14" id="KW-0206">Cytoskeleton</keyword>
<dbReference type="Pfam" id="PF03953">
    <property type="entry name" value="Tubulin_C"/>
    <property type="match status" value="1"/>
</dbReference>
<keyword evidence="12" id="KW-0813">Transport</keyword>
<feature type="compositionally biased region" description="Low complexity" evidence="17">
    <location>
        <begin position="468"/>
        <end position="480"/>
    </location>
</feature>
<dbReference type="GO" id="GO:0005874">
    <property type="term" value="C:microtubule"/>
    <property type="evidence" value="ECO:0007669"/>
    <property type="project" value="UniProtKB-KW"/>
</dbReference>
<feature type="domain" description="RanBD1" evidence="18">
    <location>
        <begin position="1073"/>
        <end position="1198"/>
    </location>
</feature>
<feature type="compositionally biased region" description="Low complexity" evidence="17">
    <location>
        <begin position="489"/>
        <end position="503"/>
    </location>
</feature>
<dbReference type="EMBL" id="JAAOAO010000390">
    <property type="protein sequence ID" value="KAF5544140.1"/>
    <property type="molecule type" value="Genomic_DNA"/>
</dbReference>
<dbReference type="InterPro" id="IPR036525">
    <property type="entry name" value="Tubulin/FtsZ_GTPase_sf"/>
</dbReference>
<keyword evidence="11" id="KW-0460">Magnesium</keyword>
<dbReference type="GO" id="GO:0005525">
    <property type="term" value="F:GTP binding"/>
    <property type="evidence" value="ECO:0007669"/>
    <property type="project" value="UniProtKB-KW"/>
</dbReference>
<keyword evidence="8" id="KW-0493">Microtubule</keyword>
<accession>A0A8H5IVI6</accession>
<dbReference type="InterPro" id="IPR011993">
    <property type="entry name" value="PH-like_dom_sf"/>
</dbReference>
<dbReference type="FunFam" id="1.10.287.600:FF:000004">
    <property type="entry name" value="Tubulin gamma chain"/>
    <property type="match status" value="1"/>
</dbReference>
<dbReference type="InterPro" id="IPR000156">
    <property type="entry name" value="Ran_bind_dom"/>
</dbReference>
<feature type="compositionally biased region" description="Acidic residues" evidence="17">
    <location>
        <begin position="444"/>
        <end position="458"/>
    </location>
</feature>
<dbReference type="Gene3D" id="3.30.1330.20">
    <property type="entry name" value="Tubulin/FtsZ, C-terminal domain"/>
    <property type="match status" value="1"/>
</dbReference>
<dbReference type="InterPro" id="IPR003008">
    <property type="entry name" value="Tubulin_FtsZ_GTPase"/>
</dbReference>